<dbReference type="SUPFAM" id="SSF53807">
    <property type="entry name" value="Helical backbone' metal receptor"/>
    <property type="match status" value="1"/>
</dbReference>
<reference evidence="3" key="1">
    <citation type="submission" date="2020-10" db="EMBL/GenBank/DDBJ databases">
        <authorList>
            <person name="Gilroy R."/>
        </authorList>
    </citation>
    <scope>NUCLEOTIDE SEQUENCE</scope>
    <source>
        <strain evidence="3">CHK193-30670</strain>
    </source>
</reference>
<sequence>MKNKLLLIIAAIFIMVTLSGCSNNKDENKEMTAYTSVYPVEYILDNLYGDEIEIYSIYPDGTNYKNYELTNKQIQDYSNAELFVYNGTIQKEKDYAVELLNENKNLKIIDASQGMNYTNDVSENWLNPSNYLMMASNIKNGLEEYINERIEIDKINENYENLKFELTELDAELSEAASSSDNPTIIVSDDTFKYLEKYGFTVISLEENNNLTEKVLTEARRLISNGTCDYIFLKDDEEENETIKKLKNSYSNIQTVSLNTISTLSATQRKDKIDYMSIMQDNINSIKLEVND</sequence>
<reference evidence="3" key="2">
    <citation type="journal article" date="2021" name="PeerJ">
        <title>Extensive microbial diversity within the chicken gut microbiome revealed by metagenomics and culture.</title>
        <authorList>
            <person name="Gilroy R."/>
            <person name="Ravi A."/>
            <person name="Getino M."/>
            <person name="Pursley I."/>
            <person name="Horton D.L."/>
            <person name="Alikhan N.F."/>
            <person name="Baker D."/>
            <person name="Gharbi K."/>
            <person name="Hall N."/>
            <person name="Watson M."/>
            <person name="Adriaenssens E.M."/>
            <person name="Foster-Nyarko E."/>
            <person name="Jarju S."/>
            <person name="Secka A."/>
            <person name="Antonio M."/>
            <person name="Oren A."/>
            <person name="Chaudhuri R.R."/>
            <person name="La Ragione R."/>
            <person name="Hildebrand F."/>
            <person name="Pallen M.J."/>
        </authorList>
    </citation>
    <scope>NUCLEOTIDE SEQUENCE</scope>
    <source>
        <strain evidence="3">CHK193-30670</strain>
    </source>
</reference>
<dbReference type="InterPro" id="IPR050492">
    <property type="entry name" value="Bact_metal-bind_prot9"/>
</dbReference>
<dbReference type="InterPro" id="IPR006127">
    <property type="entry name" value="ZnuA-like"/>
</dbReference>
<dbReference type="Gene3D" id="3.40.50.1980">
    <property type="entry name" value="Nitrogenase molybdenum iron protein domain"/>
    <property type="match status" value="2"/>
</dbReference>
<feature type="chain" id="PRO_5039019422" evidence="2">
    <location>
        <begin position="23"/>
        <end position="292"/>
    </location>
</feature>
<evidence type="ECO:0000256" key="2">
    <source>
        <dbReference type="SAM" id="SignalP"/>
    </source>
</evidence>
<dbReference type="PROSITE" id="PS51257">
    <property type="entry name" value="PROKAR_LIPOPROTEIN"/>
    <property type="match status" value="1"/>
</dbReference>
<organism evidence="3 4">
    <name type="scientific">Candidatus Aphodocola excrementigallinarum</name>
    <dbReference type="NCBI Taxonomy" id="2840670"/>
    <lineage>
        <taxon>Bacteria</taxon>
        <taxon>Bacillati</taxon>
        <taxon>Bacillota</taxon>
        <taxon>Bacilli</taxon>
        <taxon>Candidatus Aphodocola</taxon>
    </lineage>
</organism>
<dbReference type="GO" id="GO:0030001">
    <property type="term" value="P:metal ion transport"/>
    <property type="evidence" value="ECO:0007669"/>
    <property type="project" value="InterPro"/>
</dbReference>
<evidence type="ECO:0000313" key="4">
    <source>
        <dbReference type="Proteomes" id="UP000824074"/>
    </source>
</evidence>
<dbReference type="AlphaFoldDB" id="A0A9D1LHV4"/>
<gene>
    <name evidence="3" type="ORF">IAB68_02470</name>
</gene>
<evidence type="ECO:0000313" key="3">
    <source>
        <dbReference type="EMBL" id="HIU40150.1"/>
    </source>
</evidence>
<name>A0A9D1LHV4_9FIRM</name>
<keyword evidence="1" id="KW-0175">Coiled coil</keyword>
<protein>
    <submittedName>
        <fullName evidence="3">Zinc ABC transporter substrate-binding protein</fullName>
    </submittedName>
</protein>
<feature type="signal peptide" evidence="2">
    <location>
        <begin position="1"/>
        <end position="22"/>
    </location>
</feature>
<dbReference type="Proteomes" id="UP000824074">
    <property type="component" value="Unassembled WGS sequence"/>
</dbReference>
<dbReference type="PANTHER" id="PTHR42953:SF8">
    <property type="entry name" value="ZINT DOMAIN-CONTAINING PROTEIN"/>
    <property type="match status" value="1"/>
</dbReference>
<keyword evidence="2" id="KW-0732">Signal</keyword>
<dbReference type="PANTHER" id="PTHR42953">
    <property type="entry name" value="HIGH-AFFINITY ZINC UPTAKE SYSTEM PROTEIN ZNUA-RELATED"/>
    <property type="match status" value="1"/>
</dbReference>
<feature type="coiled-coil region" evidence="1">
    <location>
        <begin position="142"/>
        <end position="179"/>
    </location>
</feature>
<dbReference type="EMBL" id="DVMT01000027">
    <property type="protein sequence ID" value="HIU40150.1"/>
    <property type="molecule type" value="Genomic_DNA"/>
</dbReference>
<comment type="caution">
    <text evidence="3">The sequence shown here is derived from an EMBL/GenBank/DDBJ whole genome shotgun (WGS) entry which is preliminary data.</text>
</comment>
<proteinExistence type="predicted"/>
<accession>A0A9D1LHV4</accession>
<evidence type="ECO:0000256" key="1">
    <source>
        <dbReference type="SAM" id="Coils"/>
    </source>
</evidence>
<dbReference type="Pfam" id="PF01297">
    <property type="entry name" value="ZnuA"/>
    <property type="match status" value="1"/>
</dbReference>
<dbReference type="GO" id="GO:0046872">
    <property type="term" value="F:metal ion binding"/>
    <property type="evidence" value="ECO:0007669"/>
    <property type="project" value="InterPro"/>
</dbReference>